<feature type="domain" description="Pectinesterase catalytic" evidence="11">
    <location>
        <begin position="69"/>
        <end position="305"/>
    </location>
</feature>
<evidence type="ECO:0000256" key="9">
    <source>
        <dbReference type="PROSITE-ProRule" id="PRU10040"/>
    </source>
</evidence>
<dbReference type="InterPro" id="IPR012334">
    <property type="entry name" value="Pectin_lyas_fold"/>
</dbReference>
<dbReference type="AlphaFoldDB" id="A0A5N6R7I6"/>
<comment type="subcellular location">
    <subcellularLocation>
        <location evidence="1">Secreted</location>
        <location evidence="1">Cell wall</location>
    </subcellularLocation>
</comment>
<dbReference type="InterPro" id="IPR033131">
    <property type="entry name" value="Pectinesterase_Asp_AS"/>
</dbReference>
<gene>
    <name evidence="12" type="ORF">FH972_013612</name>
</gene>
<proteinExistence type="inferred from homology"/>
<keyword evidence="6 10" id="KW-0378">Hydrolase</keyword>
<sequence length="369" mass="40222">MARKMTCIVLHAALTTVLLVATSVISDTLIPADKSQVDAWFKNNVKPLTARQGSLDPALVKAEGAPRIISVSKYGGGNFKTVSDAVKSIPDVNTRRVIVHIGGGQYTEKITIPRSKPFITFYGSPGSMPTLTYSGNAAQYGTVDSASLIVQSDYFTAANIIIANSSPRPNPKQKGGQALALRISGDMASFYNCRFKGFQDTLCDDRGNHFFKDCYVEGSVDFIFGSGKSLYLNTELRVLGDEGLMVIAAQARKSASEDDGFSFVHCSVTGTGDSTFLGRAWMAYPSVVYAYTTMTSVVDPLGWSDNFHPEPPFSLENTRTQDPVQIFLNAPSLASNWVTMKRKDSSAFPISRVPHGCFLLRQCEHSFER</sequence>
<dbReference type="Pfam" id="PF01095">
    <property type="entry name" value="Pectinesterase"/>
    <property type="match status" value="1"/>
</dbReference>
<protein>
    <recommendedName>
        <fullName evidence="4 10">Pectinesterase</fullName>
        <ecNumber evidence="4 10">3.1.1.11</ecNumber>
    </recommendedName>
</protein>
<keyword evidence="13" id="KW-1185">Reference proteome</keyword>
<comment type="similarity">
    <text evidence="3">Belongs to the pectinesterase family.</text>
</comment>
<keyword evidence="7 10" id="KW-0063">Aspartyl esterase</keyword>
<evidence type="ECO:0000256" key="5">
    <source>
        <dbReference type="ARBA" id="ARBA00022512"/>
    </source>
</evidence>
<dbReference type="GO" id="GO:0030599">
    <property type="term" value="F:pectinesterase activity"/>
    <property type="evidence" value="ECO:0007669"/>
    <property type="project" value="UniProtKB-UniRule"/>
</dbReference>
<evidence type="ECO:0000256" key="4">
    <source>
        <dbReference type="ARBA" id="ARBA00013229"/>
    </source>
</evidence>
<dbReference type="EC" id="3.1.1.11" evidence="4 10"/>
<keyword evidence="5" id="KW-0134">Cell wall</keyword>
<feature type="signal peptide" evidence="10">
    <location>
        <begin position="1"/>
        <end position="26"/>
    </location>
</feature>
<evidence type="ECO:0000256" key="7">
    <source>
        <dbReference type="ARBA" id="ARBA00023085"/>
    </source>
</evidence>
<evidence type="ECO:0000256" key="8">
    <source>
        <dbReference type="ARBA" id="ARBA00047928"/>
    </source>
</evidence>
<evidence type="ECO:0000256" key="6">
    <source>
        <dbReference type="ARBA" id="ARBA00022801"/>
    </source>
</evidence>
<feature type="active site" evidence="9">
    <location>
        <position position="221"/>
    </location>
</feature>
<dbReference type="SUPFAM" id="SSF51126">
    <property type="entry name" value="Pectin lyase-like"/>
    <property type="match status" value="1"/>
</dbReference>
<keyword evidence="5" id="KW-0964">Secreted</keyword>
<organism evidence="12 13">
    <name type="scientific">Carpinus fangiana</name>
    <dbReference type="NCBI Taxonomy" id="176857"/>
    <lineage>
        <taxon>Eukaryota</taxon>
        <taxon>Viridiplantae</taxon>
        <taxon>Streptophyta</taxon>
        <taxon>Embryophyta</taxon>
        <taxon>Tracheophyta</taxon>
        <taxon>Spermatophyta</taxon>
        <taxon>Magnoliopsida</taxon>
        <taxon>eudicotyledons</taxon>
        <taxon>Gunneridae</taxon>
        <taxon>Pentapetalae</taxon>
        <taxon>rosids</taxon>
        <taxon>fabids</taxon>
        <taxon>Fagales</taxon>
        <taxon>Betulaceae</taxon>
        <taxon>Carpinus</taxon>
    </lineage>
</organism>
<dbReference type="Gene3D" id="2.160.20.10">
    <property type="entry name" value="Single-stranded right-handed beta-helix, Pectin lyase-like"/>
    <property type="match status" value="1"/>
</dbReference>
<dbReference type="UniPathway" id="UPA00545">
    <property type="reaction ID" value="UER00823"/>
</dbReference>
<dbReference type="PANTHER" id="PTHR31321">
    <property type="entry name" value="ACYL-COA THIOESTER HYDROLASE YBHC-RELATED"/>
    <property type="match status" value="1"/>
</dbReference>
<evidence type="ECO:0000313" key="12">
    <source>
        <dbReference type="EMBL" id="KAE8056876.1"/>
    </source>
</evidence>
<dbReference type="GO" id="GO:0045490">
    <property type="term" value="P:pectin catabolic process"/>
    <property type="evidence" value="ECO:0007669"/>
    <property type="project" value="UniProtKB-UniRule"/>
</dbReference>
<dbReference type="PANTHER" id="PTHR31321:SF87">
    <property type="entry name" value="PECTINESTERASE 63-RELATED"/>
    <property type="match status" value="1"/>
</dbReference>
<reference evidence="12 13" key="1">
    <citation type="submission" date="2019-06" db="EMBL/GenBank/DDBJ databases">
        <title>A chromosomal-level reference genome of Carpinus fangiana (Coryloideae, Betulaceae).</title>
        <authorList>
            <person name="Yang X."/>
            <person name="Wang Z."/>
            <person name="Zhang L."/>
            <person name="Hao G."/>
            <person name="Liu J."/>
            <person name="Yang Y."/>
        </authorList>
    </citation>
    <scope>NUCLEOTIDE SEQUENCE [LARGE SCALE GENOMIC DNA]</scope>
    <source>
        <strain evidence="12">Cfa_2016G</strain>
        <tissue evidence="12">Leaf</tissue>
    </source>
</reference>
<dbReference type="GO" id="GO:0042545">
    <property type="term" value="P:cell wall modification"/>
    <property type="evidence" value="ECO:0007669"/>
    <property type="project" value="UniProtKB-UniRule"/>
</dbReference>
<name>A0A5N6R7I6_9ROSI</name>
<dbReference type="PROSITE" id="PS00503">
    <property type="entry name" value="PECTINESTERASE_2"/>
    <property type="match status" value="1"/>
</dbReference>
<accession>A0A5N6R7I6</accession>
<comment type="pathway">
    <text evidence="2 10">Glycan metabolism; pectin degradation; 2-dehydro-3-deoxy-D-gluconate from pectin: step 1/5.</text>
</comment>
<evidence type="ECO:0000256" key="3">
    <source>
        <dbReference type="ARBA" id="ARBA00008891"/>
    </source>
</evidence>
<evidence type="ECO:0000313" key="13">
    <source>
        <dbReference type="Proteomes" id="UP000327013"/>
    </source>
</evidence>
<evidence type="ECO:0000256" key="10">
    <source>
        <dbReference type="RuleBase" id="RU000589"/>
    </source>
</evidence>
<evidence type="ECO:0000256" key="1">
    <source>
        <dbReference type="ARBA" id="ARBA00004191"/>
    </source>
</evidence>
<dbReference type="InterPro" id="IPR000070">
    <property type="entry name" value="Pectinesterase_cat"/>
</dbReference>
<dbReference type="OrthoDB" id="2019149at2759"/>
<dbReference type="EMBL" id="CM017325">
    <property type="protein sequence ID" value="KAE8056876.1"/>
    <property type="molecule type" value="Genomic_DNA"/>
</dbReference>
<dbReference type="InterPro" id="IPR011050">
    <property type="entry name" value="Pectin_lyase_fold/virulence"/>
</dbReference>
<comment type="catalytic activity">
    <reaction evidence="8 10">
        <text>[(1-&gt;4)-alpha-D-galacturonosyl methyl ester](n) + n H2O = [(1-&gt;4)-alpha-D-galacturonosyl](n) + n methanol + n H(+)</text>
        <dbReference type="Rhea" id="RHEA:22380"/>
        <dbReference type="Rhea" id="RHEA-COMP:14570"/>
        <dbReference type="Rhea" id="RHEA-COMP:14573"/>
        <dbReference type="ChEBI" id="CHEBI:15377"/>
        <dbReference type="ChEBI" id="CHEBI:15378"/>
        <dbReference type="ChEBI" id="CHEBI:17790"/>
        <dbReference type="ChEBI" id="CHEBI:140522"/>
        <dbReference type="ChEBI" id="CHEBI:140523"/>
        <dbReference type="EC" id="3.1.1.11"/>
    </reaction>
</comment>
<keyword evidence="10" id="KW-0732">Signal</keyword>
<feature type="chain" id="PRO_5024487655" description="Pectinesterase" evidence="10">
    <location>
        <begin position="27"/>
        <end position="369"/>
    </location>
</feature>
<evidence type="ECO:0000259" key="11">
    <source>
        <dbReference type="Pfam" id="PF01095"/>
    </source>
</evidence>
<dbReference type="Proteomes" id="UP000327013">
    <property type="component" value="Chromosome 5"/>
</dbReference>
<evidence type="ECO:0000256" key="2">
    <source>
        <dbReference type="ARBA" id="ARBA00005184"/>
    </source>
</evidence>